<gene>
    <name evidence="2" type="ORF">BpHYR1_041889</name>
</gene>
<proteinExistence type="predicted"/>
<keyword evidence="1" id="KW-0472">Membrane</keyword>
<evidence type="ECO:0000256" key="1">
    <source>
        <dbReference type="SAM" id="Phobius"/>
    </source>
</evidence>
<comment type="caution">
    <text evidence="2">The sequence shown here is derived from an EMBL/GenBank/DDBJ whole genome shotgun (WGS) entry which is preliminary data.</text>
</comment>
<sequence>MMFSNGTLWDTIVETLFDYNGVMIFIVGIVSLVSLLFSVSICCLVCSSNSKYRRLDQRIHPVQNECQNCKYNPPRMVIFTDYQTSKIQNGAYFLVPFEANQIQSRSMNTSMFQTKEVNNFNREIPLNPPNYLVQEASTSKIYPPLN</sequence>
<feature type="transmembrane region" description="Helical" evidence="1">
    <location>
        <begin position="20"/>
        <end position="46"/>
    </location>
</feature>
<accession>A0A3M7S1V3</accession>
<keyword evidence="1" id="KW-0812">Transmembrane</keyword>
<evidence type="ECO:0000313" key="2">
    <source>
        <dbReference type="EMBL" id="RNA29557.1"/>
    </source>
</evidence>
<dbReference type="EMBL" id="REGN01002201">
    <property type="protein sequence ID" value="RNA29557.1"/>
    <property type="molecule type" value="Genomic_DNA"/>
</dbReference>
<dbReference type="Proteomes" id="UP000276133">
    <property type="component" value="Unassembled WGS sequence"/>
</dbReference>
<keyword evidence="3" id="KW-1185">Reference proteome</keyword>
<name>A0A3M7S1V3_BRAPC</name>
<dbReference type="AlphaFoldDB" id="A0A3M7S1V3"/>
<protein>
    <submittedName>
        <fullName evidence="2">Uncharacterized protein</fullName>
    </submittedName>
</protein>
<reference evidence="2 3" key="1">
    <citation type="journal article" date="2018" name="Sci. Rep.">
        <title>Genomic signatures of local adaptation to the degree of environmental predictability in rotifers.</title>
        <authorList>
            <person name="Franch-Gras L."/>
            <person name="Hahn C."/>
            <person name="Garcia-Roger E.M."/>
            <person name="Carmona M.J."/>
            <person name="Serra M."/>
            <person name="Gomez A."/>
        </authorList>
    </citation>
    <scope>NUCLEOTIDE SEQUENCE [LARGE SCALE GENOMIC DNA]</scope>
    <source>
        <strain evidence="2">HYR1</strain>
    </source>
</reference>
<keyword evidence="1" id="KW-1133">Transmembrane helix</keyword>
<evidence type="ECO:0000313" key="3">
    <source>
        <dbReference type="Proteomes" id="UP000276133"/>
    </source>
</evidence>
<organism evidence="2 3">
    <name type="scientific">Brachionus plicatilis</name>
    <name type="common">Marine rotifer</name>
    <name type="synonym">Brachionus muelleri</name>
    <dbReference type="NCBI Taxonomy" id="10195"/>
    <lineage>
        <taxon>Eukaryota</taxon>
        <taxon>Metazoa</taxon>
        <taxon>Spiralia</taxon>
        <taxon>Gnathifera</taxon>
        <taxon>Rotifera</taxon>
        <taxon>Eurotatoria</taxon>
        <taxon>Monogononta</taxon>
        <taxon>Pseudotrocha</taxon>
        <taxon>Ploima</taxon>
        <taxon>Brachionidae</taxon>
        <taxon>Brachionus</taxon>
    </lineage>
</organism>
<dbReference type="OrthoDB" id="10512591at2759"/>